<feature type="domain" description="Ion transport" evidence="14">
    <location>
        <begin position="640"/>
        <end position="889"/>
    </location>
</feature>
<feature type="repeat" description="ANK" evidence="12">
    <location>
        <begin position="327"/>
        <end position="359"/>
    </location>
</feature>
<keyword evidence="2" id="KW-0813">Transport</keyword>
<dbReference type="SUPFAM" id="SSF48403">
    <property type="entry name" value="Ankyrin repeat"/>
    <property type="match status" value="2"/>
</dbReference>
<dbReference type="InterPro" id="IPR036770">
    <property type="entry name" value="Ankyrin_rpt-contain_sf"/>
</dbReference>
<dbReference type="GO" id="GO:1902495">
    <property type="term" value="C:transmembrane transporter complex"/>
    <property type="evidence" value="ECO:0007669"/>
    <property type="project" value="TreeGrafter"/>
</dbReference>
<keyword evidence="8" id="KW-0406">Ion transport</keyword>
<dbReference type="InterPro" id="IPR002110">
    <property type="entry name" value="Ankyrin_rpt"/>
</dbReference>
<dbReference type="SMART" id="SM00248">
    <property type="entry name" value="ANK"/>
    <property type="match status" value="13"/>
</dbReference>
<dbReference type="GO" id="GO:0005216">
    <property type="term" value="F:monoatomic ion channel activity"/>
    <property type="evidence" value="ECO:0007669"/>
    <property type="project" value="InterPro"/>
</dbReference>
<keyword evidence="6 13" id="KW-1133">Transmembrane helix</keyword>
<keyword evidence="7 12" id="KW-0040">ANK repeat</keyword>
<feature type="transmembrane region" description="Helical" evidence="13">
    <location>
        <begin position="741"/>
        <end position="759"/>
    </location>
</feature>
<evidence type="ECO:0000256" key="1">
    <source>
        <dbReference type="ARBA" id="ARBA00004141"/>
    </source>
</evidence>
<keyword evidence="5" id="KW-0677">Repeat</keyword>
<dbReference type="Pfam" id="PF12796">
    <property type="entry name" value="Ank_2"/>
    <property type="match status" value="4"/>
</dbReference>
<evidence type="ECO:0000256" key="7">
    <source>
        <dbReference type="ARBA" id="ARBA00023043"/>
    </source>
</evidence>
<name>A0A2B4SFQ2_STYPI</name>
<dbReference type="Pfam" id="PF00520">
    <property type="entry name" value="Ion_trans"/>
    <property type="match status" value="1"/>
</dbReference>
<keyword evidence="11" id="KW-0407">Ion channel</keyword>
<feature type="transmembrane region" description="Helical" evidence="13">
    <location>
        <begin position="853"/>
        <end position="879"/>
    </location>
</feature>
<reference evidence="16" key="1">
    <citation type="journal article" date="2017" name="bioRxiv">
        <title>Comparative analysis of the genomes of Stylophora pistillata and Acropora digitifera provides evidence for extensive differences between species of corals.</title>
        <authorList>
            <person name="Voolstra C.R."/>
            <person name="Li Y."/>
            <person name="Liew Y.J."/>
            <person name="Baumgarten S."/>
            <person name="Zoccola D."/>
            <person name="Flot J.-F."/>
            <person name="Tambutte S."/>
            <person name="Allemand D."/>
            <person name="Aranda M."/>
        </authorList>
    </citation>
    <scope>NUCLEOTIDE SEQUENCE [LARGE SCALE GENOMIC DNA]</scope>
</reference>
<dbReference type="OrthoDB" id="1661883at2759"/>
<proteinExistence type="predicted"/>
<dbReference type="InterPro" id="IPR005821">
    <property type="entry name" value="Ion_trans_dom"/>
</dbReference>
<evidence type="ECO:0000313" key="16">
    <source>
        <dbReference type="Proteomes" id="UP000225706"/>
    </source>
</evidence>
<comment type="caution">
    <text evidence="15">The sequence shown here is derived from an EMBL/GenBank/DDBJ whole genome shotgun (WGS) entry which is preliminary data.</text>
</comment>
<accession>A0A2B4SFQ2</accession>
<dbReference type="Proteomes" id="UP000225706">
    <property type="component" value="Unassembled WGS sequence"/>
</dbReference>
<feature type="transmembrane region" description="Helical" evidence="13">
    <location>
        <begin position="712"/>
        <end position="729"/>
    </location>
</feature>
<keyword evidence="15" id="KW-0675">Receptor</keyword>
<keyword evidence="9 13" id="KW-0472">Membrane</keyword>
<evidence type="ECO:0000256" key="5">
    <source>
        <dbReference type="ARBA" id="ARBA00022737"/>
    </source>
</evidence>
<evidence type="ECO:0000256" key="13">
    <source>
        <dbReference type="SAM" id="Phobius"/>
    </source>
</evidence>
<dbReference type="Gene3D" id="1.25.40.20">
    <property type="entry name" value="Ankyrin repeat-containing domain"/>
    <property type="match status" value="4"/>
</dbReference>
<dbReference type="PROSITE" id="PS50088">
    <property type="entry name" value="ANK_REPEAT"/>
    <property type="match status" value="8"/>
</dbReference>
<dbReference type="EMBL" id="LSMT01000078">
    <property type="protein sequence ID" value="PFX28701.1"/>
    <property type="molecule type" value="Genomic_DNA"/>
</dbReference>
<feature type="repeat" description="ANK" evidence="12">
    <location>
        <begin position="51"/>
        <end position="83"/>
    </location>
</feature>
<dbReference type="PANTHER" id="PTHR47143:SF1">
    <property type="entry name" value="ION_TRANS DOMAIN-CONTAINING PROTEIN"/>
    <property type="match status" value="1"/>
</dbReference>
<evidence type="ECO:0000256" key="8">
    <source>
        <dbReference type="ARBA" id="ARBA00023065"/>
    </source>
</evidence>
<protein>
    <submittedName>
        <fullName evidence="15">Transient receptor potential cation channel subfamily A member 1</fullName>
    </submittedName>
</protein>
<evidence type="ECO:0000256" key="9">
    <source>
        <dbReference type="ARBA" id="ARBA00023136"/>
    </source>
</evidence>
<dbReference type="PRINTS" id="PR01415">
    <property type="entry name" value="ANKYRIN"/>
</dbReference>
<dbReference type="AlphaFoldDB" id="A0A2B4SFQ2"/>
<feature type="repeat" description="ANK" evidence="12">
    <location>
        <begin position="84"/>
        <end position="116"/>
    </location>
</feature>
<dbReference type="InterPro" id="IPR052076">
    <property type="entry name" value="TRP_cation_channel"/>
</dbReference>
<keyword evidence="4 13" id="KW-0812">Transmembrane</keyword>
<evidence type="ECO:0000256" key="4">
    <source>
        <dbReference type="ARBA" id="ARBA00022692"/>
    </source>
</evidence>
<gene>
    <name evidence="15" type="primary">Trpa1</name>
    <name evidence="15" type="ORF">AWC38_SpisGene6546</name>
</gene>
<feature type="repeat" description="ANK" evidence="12">
    <location>
        <begin position="294"/>
        <end position="326"/>
    </location>
</feature>
<feature type="repeat" description="ANK" evidence="12">
    <location>
        <begin position="261"/>
        <end position="293"/>
    </location>
</feature>
<dbReference type="STRING" id="50429.A0A2B4SFQ2"/>
<evidence type="ECO:0000256" key="10">
    <source>
        <dbReference type="ARBA" id="ARBA00023180"/>
    </source>
</evidence>
<evidence type="ECO:0000256" key="6">
    <source>
        <dbReference type="ARBA" id="ARBA00022989"/>
    </source>
</evidence>
<evidence type="ECO:0000313" key="15">
    <source>
        <dbReference type="EMBL" id="PFX28701.1"/>
    </source>
</evidence>
<keyword evidence="3" id="KW-0716">Sensory transduction</keyword>
<evidence type="ECO:0000256" key="3">
    <source>
        <dbReference type="ARBA" id="ARBA00022606"/>
    </source>
</evidence>
<evidence type="ECO:0000256" key="11">
    <source>
        <dbReference type="ARBA" id="ARBA00023303"/>
    </source>
</evidence>
<dbReference type="PANTHER" id="PTHR47143">
    <property type="entry name" value="TRANSIENT RECEPTOR POTENTIAL CATION CHANNEL PROTEIN PAINLESS"/>
    <property type="match status" value="1"/>
</dbReference>
<comment type="subcellular location">
    <subcellularLocation>
        <location evidence="1">Membrane</location>
        <topology evidence="1">Multi-pass membrane protein</topology>
    </subcellularLocation>
</comment>
<dbReference type="Pfam" id="PF00023">
    <property type="entry name" value="Ank"/>
    <property type="match status" value="1"/>
</dbReference>
<feature type="transmembrane region" description="Helical" evidence="13">
    <location>
        <begin position="779"/>
        <end position="801"/>
    </location>
</feature>
<keyword evidence="10" id="KW-0325">Glycoprotein</keyword>
<feature type="repeat" description="ANK" evidence="12">
    <location>
        <begin position="470"/>
        <end position="502"/>
    </location>
</feature>
<organism evidence="15 16">
    <name type="scientific">Stylophora pistillata</name>
    <name type="common">Smooth cauliflower coral</name>
    <dbReference type="NCBI Taxonomy" id="50429"/>
    <lineage>
        <taxon>Eukaryota</taxon>
        <taxon>Metazoa</taxon>
        <taxon>Cnidaria</taxon>
        <taxon>Anthozoa</taxon>
        <taxon>Hexacorallia</taxon>
        <taxon>Scleractinia</taxon>
        <taxon>Astrocoeniina</taxon>
        <taxon>Pocilloporidae</taxon>
        <taxon>Stylophora</taxon>
    </lineage>
</organism>
<sequence length="1004" mass="112820">MELIRYNPGEVDRSHIQTPEVEVYKPAMNTLIYFANENIAAKVNVNTLNQEGLAPIHLAVRINDVGTVASLLQSGADINLADKTGLTPLITAARFNRPEVVRLLLERGADPLIGNESYSVSPLHEAARRGFREICSHLLNDSRIKATTVNYGSFSPLHMACVGGDRATCELILNHGADITYTSRITNNTPLHFAAWKGYQYNCELLIKAASRTLSSVSDYINIRNRYGETAFHIACMRGKVNAAELFLLHGADPDSHSWSDNTSPLHYAAKYGFVELVELLILYGAAVDSRDSNLRTPLHSAATFNHVRIVDLLVENGADLEAKDQLSMTPFLLAVSQGACHTVKALLDRGADISTVDSSLNSCLHLAVIFNRAEIVQQLLKRDGDKLIKCKDKDLKTVFHLAAVLEDPKILEILVQEAQKKEEYFRLRDADERMPIHNAAANGSLNCLRVLAVWPFLLLVSTLEARDEDGNTPLHLACRYNRLDILNFFLDKGADVTALNNRKMTCLDTAIEWEAKDVAMTLMRHERWQEVLQCSPVVSVHPMGKLIEKLPDVAEVILDKCITYSPHPPSHEDFSVTFNLVHLDPGPDCHSYFGPAYMAKHRREKLLNHSVTQALLRWKWLILGKFVSLINAVVMAAYVILLSCLFVIERDKINFLVTSSEKTTSEGVKIKSSFEMTVPYVILAFLIVQLMKEVIQMIWQRISYFRDITNLSELVMYILVWIFILPQMTERNIYSRETQWISGILGLLLSYINFTLSLRRFGGLGLYVTMYVEVLRTFLRVMSTFMIALTGFTLVFYALLKEQGNFSTFWYAFAKIHVTLAGELDYSNMLVDNIVNNNTVPGTNIPYVPLPIVTTCLFLAFVLLGSVVLVNLLVGLAVGDIESIQRTASLRALIDQVLLVDDIMKSYPSFILRKLYRSSLKIKPNENSFMKWVTLSATDITGSDFVDMLLNGASGGISSDSCQQLRLREEMQEERMQRLQATVEAQGKLLKAMADKLKITDYE</sequence>
<evidence type="ECO:0000259" key="14">
    <source>
        <dbReference type="Pfam" id="PF00520"/>
    </source>
</evidence>
<feature type="repeat" description="ANK" evidence="12">
    <location>
        <begin position="152"/>
        <end position="184"/>
    </location>
</feature>
<evidence type="ECO:0000256" key="2">
    <source>
        <dbReference type="ARBA" id="ARBA00022448"/>
    </source>
</evidence>
<feature type="repeat" description="ANK" evidence="12">
    <location>
        <begin position="227"/>
        <end position="259"/>
    </location>
</feature>
<keyword evidence="16" id="KW-1185">Reference proteome</keyword>
<dbReference type="PROSITE" id="PS50297">
    <property type="entry name" value="ANK_REP_REGION"/>
    <property type="match status" value="8"/>
</dbReference>
<feature type="transmembrane region" description="Helical" evidence="13">
    <location>
        <begin position="627"/>
        <end position="649"/>
    </location>
</feature>
<evidence type="ECO:0000256" key="12">
    <source>
        <dbReference type="PROSITE-ProRule" id="PRU00023"/>
    </source>
</evidence>